<protein>
    <recommendedName>
        <fullName evidence="6">Pentatricopeptide repeat-containing protein, chloroplastic</fullName>
    </recommendedName>
</protein>
<dbReference type="InterPro" id="IPR002885">
    <property type="entry name" value="PPR_rpt"/>
</dbReference>
<reference evidence="4 5" key="1">
    <citation type="submission" date="2024-02" db="EMBL/GenBank/DDBJ databases">
        <authorList>
            <person name="Chen Y."/>
            <person name="Shah S."/>
            <person name="Dougan E. K."/>
            <person name="Thang M."/>
            <person name="Chan C."/>
        </authorList>
    </citation>
    <scope>NUCLEOTIDE SEQUENCE [LARGE SCALE GENOMIC DNA]</scope>
</reference>
<dbReference type="Pfam" id="PF13812">
    <property type="entry name" value="PPR_3"/>
    <property type="match status" value="2"/>
</dbReference>
<feature type="compositionally biased region" description="Polar residues" evidence="2">
    <location>
        <begin position="612"/>
        <end position="621"/>
    </location>
</feature>
<dbReference type="InterPro" id="IPR011990">
    <property type="entry name" value="TPR-like_helical_dom_sf"/>
</dbReference>
<accession>A0ABP0SI39</accession>
<dbReference type="PROSITE" id="PS51375">
    <property type="entry name" value="PPR"/>
    <property type="match status" value="1"/>
</dbReference>
<feature type="region of interest" description="Disordered" evidence="2">
    <location>
        <begin position="602"/>
        <end position="621"/>
    </location>
</feature>
<comment type="caution">
    <text evidence="4">The sequence shown here is derived from an EMBL/GenBank/DDBJ whole genome shotgun (WGS) entry which is preliminary data.</text>
</comment>
<keyword evidence="3" id="KW-1133">Transmembrane helix</keyword>
<dbReference type="PANTHER" id="PTHR47938:SF35">
    <property type="entry name" value="PENTATRICOPEPTIDE REPEAT-CONTAINING PROTEIN 4, MITOCHONDRIAL-RELATED"/>
    <property type="match status" value="1"/>
</dbReference>
<evidence type="ECO:0000313" key="5">
    <source>
        <dbReference type="Proteomes" id="UP001642484"/>
    </source>
</evidence>
<evidence type="ECO:0000256" key="2">
    <source>
        <dbReference type="SAM" id="MobiDB-lite"/>
    </source>
</evidence>
<keyword evidence="5" id="KW-1185">Reference proteome</keyword>
<evidence type="ECO:0000256" key="3">
    <source>
        <dbReference type="SAM" id="Phobius"/>
    </source>
</evidence>
<evidence type="ECO:0000313" key="4">
    <source>
        <dbReference type="EMBL" id="CAK9111920.1"/>
    </source>
</evidence>
<name>A0ABP0SI39_9DINO</name>
<keyword evidence="3" id="KW-0472">Membrane</keyword>
<feature type="repeat" description="PPR" evidence="1">
    <location>
        <begin position="109"/>
        <end position="143"/>
    </location>
</feature>
<evidence type="ECO:0000256" key="1">
    <source>
        <dbReference type="PROSITE-ProRule" id="PRU00708"/>
    </source>
</evidence>
<dbReference type="NCBIfam" id="TIGR00756">
    <property type="entry name" value="PPR"/>
    <property type="match status" value="1"/>
</dbReference>
<dbReference type="EMBL" id="CAXAMN010027628">
    <property type="protein sequence ID" value="CAK9111920.1"/>
    <property type="molecule type" value="Genomic_DNA"/>
</dbReference>
<dbReference type="Proteomes" id="UP001642484">
    <property type="component" value="Unassembled WGS sequence"/>
</dbReference>
<proteinExistence type="predicted"/>
<organism evidence="4 5">
    <name type="scientific">Durusdinium trenchii</name>
    <dbReference type="NCBI Taxonomy" id="1381693"/>
    <lineage>
        <taxon>Eukaryota</taxon>
        <taxon>Sar</taxon>
        <taxon>Alveolata</taxon>
        <taxon>Dinophyceae</taxon>
        <taxon>Suessiales</taxon>
        <taxon>Symbiodiniaceae</taxon>
        <taxon>Durusdinium</taxon>
    </lineage>
</organism>
<dbReference type="PANTHER" id="PTHR47938">
    <property type="entry name" value="RESPIRATORY COMPLEX I CHAPERONE (CIA84), PUTATIVE (AFU_ORTHOLOGUE AFUA_2G06020)-RELATED"/>
    <property type="match status" value="1"/>
</dbReference>
<sequence length="621" mass="67772">MTKWPALSPCASPGLYALYALALALHLALRLGSAFGFALAFSLFSRFCFSKSRCSSLGILGASCWSISDPMTQSSRCATATLRTVQREQGAGAALQALGALMESRMEVNVFHYNTVISGWAMEGDGLLARKIFRQMCKSDIRPTIVSYGALASAVGKDMLWHLSMDLLQQIKPAALEPNAVLLSSAAASLQQGQQWRLASRMLCTMMMQEVLANLICLNSVMSALAKTDQWLAALQQLSEMFQVALEPDSASYVCCRGSWHKVCHMLRSASLAGIRRSHKLVNMGAAACAADSQWHQVLLLLREMAMQFLQLTVVSFNTAVNACGRVGGLWPRASTLLQVTAEKLQPNVVTFNTHINGLEESNWGLSLALVDRMSYMQVLADQLTRNCIISSGHWQLGLDYISSGIKGMQVDLLGLNSAISSSERCGHWWDALALFESISHFCRPSVVSQNAVLSACEQGVEWKRALVLLRQWRRMRTADTFSYNSSISACSVAWTQSLQCFGDMAGVMTRDLVAYNAASHALGSSGFWMQSLRLFYFALRDRVEHLDPAAYGTLVMACGSGFQWSFSLTYLRAMTNMSFYPHIGITSSAVSGCEKSGQPFCPQGTPHGLSHSISPSAGPV</sequence>
<gene>
    <name evidence="4" type="ORF">CCMP2556_LOCUS51909</name>
</gene>
<feature type="transmembrane region" description="Helical" evidence="3">
    <location>
        <begin position="16"/>
        <end position="44"/>
    </location>
</feature>
<evidence type="ECO:0008006" key="6">
    <source>
        <dbReference type="Google" id="ProtNLM"/>
    </source>
</evidence>
<dbReference type="Gene3D" id="1.25.40.10">
    <property type="entry name" value="Tetratricopeptide repeat domain"/>
    <property type="match status" value="4"/>
</dbReference>
<keyword evidence="3" id="KW-0812">Transmembrane</keyword>